<dbReference type="SUPFAM" id="SSF51735">
    <property type="entry name" value="NAD(P)-binding Rossmann-fold domains"/>
    <property type="match status" value="1"/>
</dbReference>
<evidence type="ECO:0000313" key="6">
    <source>
        <dbReference type="Proteomes" id="UP000320338"/>
    </source>
</evidence>
<dbReference type="Gene3D" id="3.40.50.720">
    <property type="entry name" value="NAD(P)-binding Rossmann-like Domain"/>
    <property type="match status" value="1"/>
</dbReference>
<keyword evidence="6" id="KW-1185">Reference proteome</keyword>
<dbReference type="Pfam" id="PF22725">
    <property type="entry name" value="GFO_IDH_MocA_C3"/>
    <property type="match status" value="1"/>
</dbReference>
<evidence type="ECO:0000259" key="3">
    <source>
        <dbReference type="Pfam" id="PF01408"/>
    </source>
</evidence>
<dbReference type="InterPro" id="IPR050984">
    <property type="entry name" value="Gfo/Idh/MocA_domain"/>
</dbReference>
<dbReference type="SUPFAM" id="SSF55347">
    <property type="entry name" value="Glyceraldehyde-3-phosphate dehydrogenase-like, C-terminal domain"/>
    <property type="match status" value="1"/>
</dbReference>
<comment type="similarity">
    <text evidence="1">Belongs to the Gfo/Idh/MocA family.</text>
</comment>
<dbReference type="PANTHER" id="PTHR22604:SF105">
    <property type="entry name" value="TRANS-1,2-DIHYDROBENZENE-1,2-DIOL DEHYDROGENASE"/>
    <property type="match status" value="1"/>
</dbReference>
<dbReference type="AlphaFoldDB" id="A0A4Y3WH18"/>
<dbReference type="GO" id="GO:0000166">
    <property type="term" value="F:nucleotide binding"/>
    <property type="evidence" value="ECO:0007669"/>
    <property type="project" value="InterPro"/>
</dbReference>
<dbReference type="InterPro" id="IPR036291">
    <property type="entry name" value="NAD(P)-bd_dom_sf"/>
</dbReference>
<sequence length="334" mass="35397">MSEPLRIGVLGAARITPGALVEPAKETGDRLVAVAARDPRRAAAFAAEHGVERVLGFYADVLADPGIEIVYNPLANALHGPWNLAAVAAGKHVLSEKPFASNAAEARAVRDAAAAAGVVVLEAFHHLHHPVLRRLRELVASGELGALRRVESRFTMPAPPDDDPRWRLDLAGGALMDLGCYPLRCLRAFAEWAGGEPAVSSATAQERAGRPGVDERVTAELRYPSGATGQAHCDMAADDWSITCRVTGEHGEATAMNVVLPQRDDRVVVRGPSGERTEHLGTRSTYLYQLEAVRAHLRDGAPFPAGADDAVATAELTDAVYSAAGLPARPSISR</sequence>
<keyword evidence="2" id="KW-0560">Oxidoreductase</keyword>
<gene>
    <name evidence="5" type="ORF">PHY01_04460</name>
</gene>
<accession>A0A4Y3WH18</accession>
<protein>
    <submittedName>
        <fullName evidence="5">Oxidoreductase</fullName>
    </submittedName>
</protein>
<proteinExistence type="inferred from homology"/>
<evidence type="ECO:0000256" key="2">
    <source>
        <dbReference type="ARBA" id="ARBA00023002"/>
    </source>
</evidence>
<dbReference type="OrthoDB" id="9815825at2"/>
<dbReference type="PANTHER" id="PTHR22604">
    <property type="entry name" value="OXIDOREDUCTASES"/>
    <property type="match status" value="1"/>
</dbReference>
<evidence type="ECO:0000313" key="5">
    <source>
        <dbReference type="EMBL" id="GEC18163.1"/>
    </source>
</evidence>
<dbReference type="GO" id="GO:0016491">
    <property type="term" value="F:oxidoreductase activity"/>
    <property type="evidence" value="ECO:0007669"/>
    <property type="project" value="UniProtKB-KW"/>
</dbReference>
<dbReference type="EMBL" id="BJNG01000003">
    <property type="protein sequence ID" value="GEC18163.1"/>
    <property type="molecule type" value="Genomic_DNA"/>
</dbReference>
<dbReference type="InterPro" id="IPR055170">
    <property type="entry name" value="GFO_IDH_MocA-like_dom"/>
</dbReference>
<reference evidence="5 6" key="1">
    <citation type="submission" date="2019-06" db="EMBL/GenBank/DDBJ databases">
        <title>Whole genome shotgun sequence of Pseudonocardia hydrocarbonoxydans NBRC 14498.</title>
        <authorList>
            <person name="Hosoyama A."/>
            <person name="Uohara A."/>
            <person name="Ohji S."/>
            <person name="Ichikawa N."/>
        </authorList>
    </citation>
    <scope>NUCLEOTIDE SEQUENCE [LARGE SCALE GENOMIC DNA]</scope>
    <source>
        <strain evidence="5 6">NBRC 14498</strain>
    </source>
</reference>
<evidence type="ECO:0000259" key="4">
    <source>
        <dbReference type="Pfam" id="PF22725"/>
    </source>
</evidence>
<dbReference type="InterPro" id="IPR000683">
    <property type="entry name" value="Gfo/Idh/MocA-like_OxRdtase_N"/>
</dbReference>
<name>A0A4Y3WH18_9PSEU</name>
<comment type="caution">
    <text evidence="5">The sequence shown here is derived from an EMBL/GenBank/DDBJ whole genome shotgun (WGS) entry which is preliminary data.</text>
</comment>
<feature type="domain" description="GFO/IDH/MocA-like oxidoreductase" evidence="4">
    <location>
        <begin position="133"/>
        <end position="253"/>
    </location>
</feature>
<dbReference type="RefSeq" id="WP_141276492.1">
    <property type="nucleotide sequence ID" value="NZ_BAAARZ010000002.1"/>
</dbReference>
<feature type="domain" description="Gfo/Idh/MocA-like oxidoreductase N-terminal" evidence="3">
    <location>
        <begin position="5"/>
        <end position="122"/>
    </location>
</feature>
<dbReference type="Gene3D" id="3.30.360.10">
    <property type="entry name" value="Dihydrodipicolinate Reductase, domain 2"/>
    <property type="match status" value="1"/>
</dbReference>
<dbReference type="Pfam" id="PF01408">
    <property type="entry name" value="GFO_IDH_MocA"/>
    <property type="match status" value="1"/>
</dbReference>
<dbReference type="Proteomes" id="UP000320338">
    <property type="component" value="Unassembled WGS sequence"/>
</dbReference>
<organism evidence="5 6">
    <name type="scientific">Pseudonocardia hydrocarbonoxydans</name>
    <dbReference type="NCBI Taxonomy" id="76726"/>
    <lineage>
        <taxon>Bacteria</taxon>
        <taxon>Bacillati</taxon>
        <taxon>Actinomycetota</taxon>
        <taxon>Actinomycetes</taxon>
        <taxon>Pseudonocardiales</taxon>
        <taxon>Pseudonocardiaceae</taxon>
        <taxon>Pseudonocardia</taxon>
    </lineage>
</organism>
<evidence type="ECO:0000256" key="1">
    <source>
        <dbReference type="ARBA" id="ARBA00010928"/>
    </source>
</evidence>